<name>A0A9D1DU84_9FIRM</name>
<dbReference type="Proteomes" id="UP000824232">
    <property type="component" value="Unassembled WGS sequence"/>
</dbReference>
<keyword evidence="1" id="KW-0472">Membrane</keyword>
<sequence>MKRFNNKKKITKDKIEEYNFKEVALTKMAKRQLLVTLFSILGVTIISLGSAYAVFTSVSKSEDYNVIKVGTLNIDFGSDSSNTIDLTGQYPMSDEEGLKLTPYVFTITNTGSLTADYEVFIQDDTDMINQDNCSGNQLNKDYIRYKLDTGSPANLSSLAGSNYKIATGSLEAGGSVTYTLYVWIREGVGNDVLNKHYHGKIVVNGVNTQGEPVSDVVLDDQGPNGSTYDDGTDTFITGTDPNNYIWYSGKLWRAVSVNNEAKTTKLVTQWNISTINYSSGSTAFEGSYMEDWLNDTTVDGFLGNLRDYENFIVTDATWDATQDNTSLGSIQRPNGTTTVTTSVGLLNMYEYQSSNNGKTNGYLNNGLIWWTLTPYSSSIVHGVLYNGNAGKGSPSIAYGVRPSINLKSNVRIVNGDGTIDNPYRLNGDNDAELSGTLLSSRYSGEYITFGSGENNLYRIVSHENGTGTKIVSAEPLKSSGEFITSAFGSNTAFSSTNTIGTFLNGEYLTSYVDSTYSNMIEDSTTWYLGTVGGRKSYKLSKYTDTSMSGYTTTTDAKVGLLRYGELMSGQFDRYGNNTYYWTLTPYSSSRVRHVYDNGDANYYSPSSALGVRPSMNLKSNVQITSGTGTKSEPFVLTLGS</sequence>
<comment type="caution">
    <text evidence="2">The sequence shown here is derived from an EMBL/GenBank/DDBJ whole genome shotgun (WGS) entry which is preliminary data.</text>
</comment>
<keyword evidence="1" id="KW-0812">Transmembrane</keyword>
<keyword evidence="1" id="KW-1133">Transmembrane helix</keyword>
<organism evidence="2 3">
    <name type="scientific">Candidatus Onthousia excrementipullorum</name>
    <dbReference type="NCBI Taxonomy" id="2840884"/>
    <lineage>
        <taxon>Bacteria</taxon>
        <taxon>Bacillati</taxon>
        <taxon>Bacillota</taxon>
        <taxon>Bacilli</taxon>
        <taxon>Candidatus Onthousia</taxon>
    </lineage>
</organism>
<proteinExistence type="predicted"/>
<reference evidence="2" key="2">
    <citation type="journal article" date="2021" name="PeerJ">
        <title>Extensive microbial diversity within the chicken gut microbiome revealed by metagenomics and culture.</title>
        <authorList>
            <person name="Gilroy R."/>
            <person name="Ravi A."/>
            <person name="Getino M."/>
            <person name="Pursley I."/>
            <person name="Horton D.L."/>
            <person name="Alikhan N.F."/>
            <person name="Baker D."/>
            <person name="Gharbi K."/>
            <person name="Hall N."/>
            <person name="Watson M."/>
            <person name="Adriaenssens E.M."/>
            <person name="Foster-Nyarko E."/>
            <person name="Jarju S."/>
            <person name="Secka A."/>
            <person name="Antonio M."/>
            <person name="Oren A."/>
            <person name="Chaudhuri R.R."/>
            <person name="La Ragione R."/>
            <person name="Hildebrand F."/>
            <person name="Pallen M.J."/>
        </authorList>
    </citation>
    <scope>NUCLEOTIDE SEQUENCE</scope>
    <source>
        <strain evidence="2">CHK184-20233</strain>
    </source>
</reference>
<dbReference type="EMBL" id="DVHC01000031">
    <property type="protein sequence ID" value="HIR59038.1"/>
    <property type="molecule type" value="Genomic_DNA"/>
</dbReference>
<feature type="transmembrane region" description="Helical" evidence="1">
    <location>
        <begin position="33"/>
        <end position="55"/>
    </location>
</feature>
<evidence type="ECO:0000313" key="3">
    <source>
        <dbReference type="Proteomes" id="UP000824232"/>
    </source>
</evidence>
<dbReference type="AlphaFoldDB" id="A0A9D1DU84"/>
<gene>
    <name evidence="2" type="ORF">IAB38_03210</name>
</gene>
<reference evidence="2" key="1">
    <citation type="submission" date="2020-10" db="EMBL/GenBank/DDBJ databases">
        <authorList>
            <person name="Gilroy R."/>
        </authorList>
    </citation>
    <scope>NUCLEOTIDE SEQUENCE</scope>
    <source>
        <strain evidence="2">CHK184-20233</strain>
    </source>
</reference>
<protein>
    <submittedName>
        <fullName evidence="2">Uncharacterized protein</fullName>
    </submittedName>
</protein>
<evidence type="ECO:0000256" key="1">
    <source>
        <dbReference type="SAM" id="Phobius"/>
    </source>
</evidence>
<accession>A0A9D1DU84</accession>
<evidence type="ECO:0000313" key="2">
    <source>
        <dbReference type="EMBL" id="HIR59038.1"/>
    </source>
</evidence>